<dbReference type="AlphaFoldDB" id="A0A8J5NAM6"/>
<proteinExistence type="predicted"/>
<comment type="caution">
    <text evidence="1">The sequence shown here is derived from an EMBL/GenBank/DDBJ whole genome shotgun (WGS) entry which is preliminary data.</text>
</comment>
<gene>
    <name evidence="1" type="ORF">Hamer_G009862</name>
</gene>
<dbReference type="EMBL" id="JAHLQT010004633">
    <property type="protein sequence ID" value="KAG7175838.1"/>
    <property type="molecule type" value="Genomic_DNA"/>
</dbReference>
<protein>
    <submittedName>
        <fullName evidence="1">Uncharacterized protein</fullName>
    </submittedName>
</protein>
<reference evidence="1" key="1">
    <citation type="journal article" date="2021" name="Sci. Adv.">
        <title>The American lobster genome reveals insights on longevity, neural, and immune adaptations.</title>
        <authorList>
            <person name="Polinski J.M."/>
            <person name="Zimin A.V."/>
            <person name="Clark K.F."/>
            <person name="Kohn A.B."/>
            <person name="Sadowski N."/>
            <person name="Timp W."/>
            <person name="Ptitsyn A."/>
            <person name="Khanna P."/>
            <person name="Romanova D.Y."/>
            <person name="Williams P."/>
            <person name="Greenwood S.J."/>
            <person name="Moroz L.L."/>
            <person name="Walt D.R."/>
            <person name="Bodnar A.G."/>
        </authorList>
    </citation>
    <scope>NUCLEOTIDE SEQUENCE</scope>
    <source>
        <strain evidence="1">GMGI-L3</strain>
    </source>
</reference>
<sequence length="41" mass="3992">MYMSRVPAAGVGQGVPAAGVAGVVQAGVALRGVSIHKNVES</sequence>
<name>A0A8J5NAM6_HOMAM</name>
<organism evidence="1 2">
    <name type="scientific">Homarus americanus</name>
    <name type="common">American lobster</name>
    <dbReference type="NCBI Taxonomy" id="6706"/>
    <lineage>
        <taxon>Eukaryota</taxon>
        <taxon>Metazoa</taxon>
        <taxon>Ecdysozoa</taxon>
        <taxon>Arthropoda</taxon>
        <taxon>Crustacea</taxon>
        <taxon>Multicrustacea</taxon>
        <taxon>Malacostraca</taxon>
        <taxon>Eumalacostraca</taxon>
        <taxon>Eucarida</taxon>
        <taxon>Decapoda</taxon>
        <taxon>Pleocyemata</taxon>
        <taxon>Astacidea</taxon>
        <taxon>Nephropoidea</taxon>
        <taxon>Nephropidae</taxon>
        <taxon>Homarus</taxon>
    </lineage>
</organism>
<keyword evidence="2" id="KW-1185">Reference proteome</keyword>
<evidence type="ECO:0000313" key="2">
    <source>
        <dbReference type="Proteomes" id="UP000747542"/>
    </source>
</evidence>
<evidence type="ECO:0000313" key="1">
    <source>
        <dbReference type="EMBL" id="KAG7175838.1"/>
    </source>
</evidence>
<dbReference type="Proteomes" id="UP000747542">
    <property type="component" value="Unassembled WGS sequence"/>
</dbReference>
<accession>A0A8J5NAM6</accession>